<gene>
    <name evidence="1" type="ORF">AVEN_265705_1</name>
</gene>
<keyword evidence="2" id="KW-1185">Reference proteome</keyword>
<protein>
    <submittedName>
        <fullName evidence="1">Uncharacterized protein</fullName>
    </submittedName>
</protein>
<organism evidence="1 2">
    <name type="scientific">Araneus ventricosus</name>
    <name type="common">Orbweaver spider</name>
    <name type="synonym">Epeira ventricosa</name>
    <dbReference type="NCBI Taxonomy" id="182803"/>
    <lineage>
        <taxon>Eukaryota</taxon>
        <taxon>Metazoa</taxon>
        <taxon>Ecdysozoa</taxon>
        <taxon>Arthropoda</taxon>
        <taxon>Chelicerata</taxon>
        <taxon>Arachnida</taxon>
        <taxon>Araneae</taxon>
        <taxon>Araneomorphae</taxon>
        <taxon>Entelegynae</taxon>
        <taxon>Araneoidea</taxon>
        <taxon>Araneidae</taxon>
        <taxon>Araneus</taxon>
    </lineage>
</organism>
<proteinExistence type="predicted"/>
<evidence type="ECO:0000313" key="2">
    <source>
        <dbReference type="Proteomes" id="UP000499080"/>
    </source>
</evidence>
<dbReference type="Proteomes" id="UP000499080">
    <property type="component" value="Unassembled WGS sequence"/>
</dbReference>
<name>A0A4Y2KI99_ARAVE</name>
<sequence>MACSGRSLGSRTDSACSDATTWWPHLSGCHSGNNSTFVLGRHKRNSVYDDNACPHCKISDECLNRRIIPARITAYYSDLNPIEHVGYAWPTNCSPSTPSHLSTGTSGGIA</sequence>
<reference evidence="1 2" key="1">
    <citation type="journal article" date="2019" name="Sci. Rep.">
        <title>Orb-weaving spider Araneus ventricosus genome elucidates the spidroin gene catalogue.</title>
        <authorList>
            <person name="Kono N."/>
            <person name="Nakamura H."/>
            <person name="Ohtoshi R."/>
            <person name="Moran D.A.P."/>
            <person name="Shinohara A."/>
            <person name="Yoshida Y."/>
            <person name="Fujiwara M."/>
            <person name="Mori M."/>
            <person name="Tomita M."/>
            <person name="Arakawa K."/>
        </authorList>
    </citation>
    <scope>NUCLEOTIDE SEQUENCE [LARGE SCALE GENOMIC DNA]</scope>
</reference>
<evidence type="ECO:0000313" key="1">
    <source>
        <dbReference type="EMBL" id="GBN01456.1"/>
    </source>
</evidence>
<dbReference type="AlphaFoldDB" id="A0A4Y2KI99"/>
<accession>A0A4Y2KI99</accession>
<comment type="caution">
    <text evidence="1">The sequence shown here is derived from an EMBL/GenBank/DDBJ whole genome shotgun (WGS) entry which is preliminary data.</text>
</comment>
<dbReference type="EMBL" id="BGPR01114603">
    <property type="protein sequence ID" value="GBN01456.1"/>
    <property type="molecule type" value="Genomic_DNA"/>
</dbReference>